<proteinExistence type="predicted"/>
<organism evidence="2 3">
    <name type="scientific">Luteolibacter flavescens</name>
    <dbReference type="NCBI Taxonomy" id="1859460"/>
    <lineage>
        <taxon>Bacteria</taxon>
        <taxon>Pseudomonadati</taxon>
        <taxon>Verrucomicrobiota</taxon>
        <taxon>Verrucomicrobiia</taxon>
        <taxon>Verrucomicrobiales</taxon>
        <taxon>Verrucomicrobiaceae</taxon>
        <taxon>Luteolibacter</taxon>
    </lineage>
</organism>
<sequence>MKKLPIFLLSGVTLVTGFLALRVVHLEQRLAEAESRQVPVSRQLPARKLATAISPLPPLEAIPPQMLAAELASARAELGELKQQLKARERRPILEQSGAFVPDYSSTAFIPEQKTAIEHWTGGEKRRWGHEQAVGAPDTHQPGDLPSAWASKDPDGGEEWLQVDYDRFVDLQQINVIESHNPGAISKVVAVLSDGREATVWEGTMDPSASDELVSSAFPVEENLRARSVKVYLDTTRVPGWNEIDAVEVVGRDGKKQWATASRASSSYADP</sequence>
<dbReference type="RefSeq" id="WP_264502823.1">
    <property type="nucleotide sequence ID" value="NZ_JAPDDS010000012.1"/>
</dbReference>
<reference evidence="2 3" key="1">
    <citation type="submission" date="2022-10" db="EMBL/GenBank/DDBJ databases">
        <title>Luteolibacter flavescens strain MCCC 1K03193, whole genome shotgun sequencing project.</title>
        <authorList>
            <person name="Zhao G."/>
            <person name="Shen L."/>
        </authorList>
    </citation>
    <scope>NUCLEOTIDE SEQUENCE [LARGE SCALE GENOMIC DNA]</scope>
    <source>
        <strain evidence="2 3">MCCC 1K03193</strain>
    </source>
</reference>
<dbReference type="Gene3D" id="2.60.120.260">
    <property type="entry name" value="Galactose-binding domain-like"/>
    <property type="match status" value="1"/>
</dbReference>
<accession>A0ABT3FV68</accession>
<evidence type="ECO:0008006" key="4">
    <source>
        <dbReference type="Google" id="ProtNLM"/>
    </source>
</evidence>
<dbReference type="EMBL" id="JAPDDS010000012">
    <property type="protein sequence ID" value="MCW1886870.1"/>
    <property type="molecule type" value="Genomic_DNA"/>
</dbReference>
<name>A0ABT3FV68_9BACT</name>
<protein>
    <recommendedName>
        <fullName evidence="4">F5/8 type C domain-containing protein</fullName>
    </recommendedName>
</protein>
<comment type="caution">
    <text evidence="2">The sequence shown here is derived from an EMBL/GenBank/DDBJ whole genome shotgun (WGS) entry which is preliminary data.</text>
</comment>
<keyword evidence="3" id="KW-1185">Reference proteome</keyword>
<dbReference type="Proteomes" id="UP001207930">
    <property type="component" value="Unassembled WGS sequence"/>
</dbReference>
<feature type="region of interest" description="Disordered" evidence="1">
    <location>
        <begin position="134"/>
        <end position="156"/>
    </location>
</feature>
<evidence type="ECO:0000313" key="3">
    <source>
        <dbReference type="Proteomes" id="UP001207930"/>
    </source>
</evidence>
<evidence type="ECO:0000313" key="2">
    <source>
        <dbReference type="EMBL" id="MCW1886870.1"/>
    </source>
</evidence>
<gene>
    <name evidence="2" type="ORF">OKA04_19175</name>
</gene>
<evidence type="ECO:0000256" key="1">
    <source>
        <dbReference type="SAM" id="MobiDB-lite"/>
    </source>
</evidence>